<evidence type="ECO:0008006" key="3">
    <source>
        <dbReference type="Google" id="ProtNLM"/>
    </source>
</evidence>
<feature type="region of interest" description="Disordered" evidence="1">
    <location>
        <begin position="824"/>
        <end position="884"/>
    </location>
</feature>
<evidence type="ECO:0000313" key="2">
    <source>
        <dbReference type="EMBL" id="CEO50687.1"/>
    </source>
</evidence>
<feature type="compositionally biased region" description="Basic and acidic residues" evidence="1">
    <location>
        <begin position="623"/>
        <end position="640"/>
    </location>
</feature>
<dbReference type="InterPro" id="IPR021582">
    <property type="entry name" value="Aim21"/>
</dbReference>
<feature type="compositionally biased region" description="Low complexity" evidence="1">
    <location>
        <begin position="541"/>
        <end position="551"/>
    </location>
</feature>
<feature type="compositionally biased region" description="Basic and acidic residues" evidence="1">
    <location>
        <begin position="362"/>
        <end position="387"/>
    </location>
</feature>
<feature type="compositionally biased region" description="Polar residues" evidence="1">
    <location>
        <begin position="341"/>
        <end position="354"/>
    </location>
</feature>
<feature type="compositionally biased region" description="Basic and acidic residues" evidence="1">
    <location>
        <begin position="521"/>
        <end position="534"/>
    </location>
</feature>
<feature type="compositionally biased region" description="Polar residues" evidence="1">
    <location>
        <begin position="118"/>
        <end position="130"/>
    </location>
</feature>
<feature type="region of interest" description="Disordered" evidence="1">
    <location>
        <begin position="919"/>
        <end position="940"/>
    </location>
</feature>
<evidence type="ECO:0000256" key="1">
    <source>
        <dbReference type="SAM" id="MobiDB-lite"/>
    </source>
</evidence>
<feature type="compositionally biased region" description="Basic and acidic residues" evidence="1">
    <location>
        <begin position="196"/>
        <end position="206"/>
    </location>
</feature>
<feature type="region of interest" description="Disordered" evidence="1">
    <location>
        <begin position="414"/>
        <end position="798"/>
    </location>
</feature>
<feature type="compositionally biased region" description="Basic and acidic residues" evidence="1">
    <location>
        <begin position="758"/>
        <end position="771"/>
    </location>
</feature>
<reference evidence="2" key="1">
    <citation type="submission" date="2015-01" db="EMBL/GenBank/DDBJ databases">
        <authorList>
            <person name="Durling Mikael"/>
        </authorList>
    </citation>
    <scope>NUCLEOTIDE SEQUENCE</scope>
</reference>
<dbReference type="EMBL" id="CDPU01000019">
    <property type="protein sequence ID" value="CEO50687.1"/>
    <property type="molecule type" value="Genomic_DNA"/>
</dbReference>
<feature type="compositionally biased region" description="Basic residues" evidence="1">
    <location>
        <begin position="772"/>
        <end position="782"/>
    </location>
</feature>
<dbReference type="Pfam" id="PF11489">
    <property type="entry name" value="Aim21"/>
    <property type="match status" value="1"/>
</dbReference>
<sequence length="940" mass="101359">MTATVQPAPAVPPRPSRKSPDKDSSSASMPKIPPRPARKQLDRAVSPNPERFAPSPFHEGNFSKNEPALLSPTYSIHEPVEDPIERAGSVPMPSVGEEGVEYSAVQEEIQHQAEEQLDQGTASPEHTSTVAEDLHLHAPKPSLPADSAKQRVQVVTRTDSDRAASFGIGRAASRDGIKKKPSTSLSTGSDNETPLEEEHGIPEIGKRVPMNPHLGDVQAPSFPDTDTPNKGHQRKHSSRGLPPGSYGLHGHGVGPQDKLQKAYYEKNPDALKKDEYTLIHGSQNNYAMTSAELNKLVRETASRGAGVGTSSEYRSTPTDEVGFQASEEYANRIATPRPASSAANGKTGSSTSSRPEIVLPEGGKDTDDGAIHVDDPSHPEYRHPSADEKAIVDTEEYPAPILAADEVASDSRAYYQKPAVHPPPARVGSAFEMDDAPSRPTSRPVSMHQETQPEIRTTPLDDVEEYEPLFPEGKDDGRKKKERADDSKTHRPFPSKDVWEDAPNSAHYTATVSTPDVPEPENDRSRSSGSRQDRPLTPAHAFALKQEQLAEQEAEGGRAKGLSPTFLPSPEQKQSPWNPHLAHLRSEVKPERPSSGHRFPSRDVWEDVPESHVYEATIESPEDEAKPEESKPDEDSKTEEATPSVPARPARTSPDSSERPAIPSRPKPKQTPSDEKQRPAVSDKPKPQIPARPSKGLSGDSKDGEAPKAKPPVPSRPVGGKIAALQAGFMSDLNKRLQLGPQVPKKEEAPAPDASEAAEEKEKVPLSDARKGRARGPQRRAPAKSPAPATSIATETKTAPPLALSFSSSISVWSISPDVGDVHVKGEEVDKPQSISAGDDTTAEIPIKSETKSDTLAAPEPEPVKDESKEKLDEETETKKADTMEVDATEVDATEVDATEVETKTLAANTAGESILEATVEKSAEGSEVEPLTVKDEVKP</sequence>
<name>A0A0B7K540_BIOOC</name>
<gene>
    <name evidence="2" type="ORF">BN869_000006745_1</name>
</gene>
<protein>
    <recommendedName>
        <fullName evidence="3">Altered inheritance of mitochondria protein 21</fullName>
    </recommendedName>
</protein>
<feature type="region of interest" description="Disordered" evidence="1">
    <location>
        <begin position="332"/>
        <end position="387"/>
    </location>
</feature>
<organism evidence="2">
    <name type="scientific">Bionectria ochroleuca</name>
    <name type="common">Gliocladium roseum</name>
    <dbReference type="NCBI Taxonomy" id="29856"/>
    <lineage>
        <taxon>Eukaryota</taxon>
        <taxon>Fungi</taxon>
        <taxon>Dikarya</taxon>
        <taxon>Ascomycota</taxon>
        <taxon>Pezizomycotina</taxon>
        <taxon>Sordariomycetes</taxon>
        <taxon>Hypocreomycetidae</taxon>
        <taxon>Hypocreales</taxon>
        <taxon>Bionectriaceae</taxon>
        <taxon>Clonostachys</taxon>
    </lineage>
</organism>
<proteinExistence type="predicted"/>
<feature type="compositionally biased region" description="Basic and acidic residues" evidence="1">
    <location>
        <begin position="672"/>
        <end position="686"/>
    </location>
</feature>
<feature type="compositionally biased region" description="Basic and acidic residues" evidence="1">
    <location>
        <begin position="472"/>
        <end position="489"/>
    </location>
</feature>
<feature type="compositionally biased region" description="Basic and acidic residues" evidence="1">
    <location>
        <begin position="584"/>
        <end position="613"/>
    </location>
</feature>
<feature type="region of interest" description="Disordered" evidence="1">
    <location>
        <begin position="108"/>
        <end position="260"/>
    </location>
</feature>
<feature type="compositionally biased region" description="Polar residues" evidence="1">
    <location>
        <begin position="182"/>
        <end position="192"/>
    </location>
</feature>
<feature type="compositionally biased region" description="Basic and acidic residues" evidence="1">
    <location>
        <begin position="862"/>
        <end position="883"/>
    </location>
</feature>
<accession>A0A0B7K540</accession>
<feature type="region of interest" description="Disordered" evidence="1">
    <location>
        <begin position="1"/>
        <end position="95"/>
    </location>
</feature>
<feature type="compositionally biased region" description="Polar residues" evidence="1">
    <location>
        <begin position="439"/>
        <end position="455"/>
    </location>
</feature>
<dbReference type="AlphaFoldDB" id="A0A0B7K540"/>